<proteinExistence type="predicted"/>
<accession>A0AC35TNJ0</accession>
<organism evidence="1 2">
    <name type="scientific">Rhabditophanes sp. KR3021</name>
    <dbReference type="NCBI Taxonomy" id="114890"/>
    <lineage>
        <taxon>Eukaryota</taxon>
        <taxon>Metazoa</taxon>
        <taxon>Ecdysozoa</taxon>
        <taxon>Nematoda</taxon>
        <taxon>Chromadorea</taxon>
        <taxon>Rhabditida</taxon>
        <taxon>Tylenchina</taxon>
        <taxon>Panagrolaimomorpha</taxon>
        <taxon>Strongyloidoidea</taxon>
        <taxon>Alloionematidae</taxon>
        <taxon>Rhabditophanes</taxon>
    </lineage>
</organism>
<reference evidence="2" key="1">
    <citation type="submission" date="2016-11" db="UniProtKB">
        <authorList>
            <consortium name="WormBaseParasite"/>
        </authorList>
    </citation>
    <scope>IDENTIFICATION</scope>
    <source>
        <strain evidence="2">KR3021</strain>
    </source>
</reference>
<evidence type="ECO:0000313" key="2">
    <source>
        <dbReference type="WBParaSite" id="RSKR_0000231400.1"/>
    </source>
</evidence>
<dbReference type="WBParaSite" id="RSKR_0000231400.1">
    <property type="protein sequence ID" value="RSKR_0000231400.1"/>
    <property type="gene ID" value="RSKR_0000231400"/>
</dbReference>
<name>A0AC35TNJ0_9BILA</name>
<dbReference type="Proteomes" id="UP000095286">
    <property type="component" value="Unplaced"/>
</dbReference>
<evidence type="ECO:0000313" key="1">
    <source>
        <dbReference type="Proteomes" id="UP000095286"/>
    </source>
</evidence>
<protein>
    <submittedName>
        <fullName evidence="2">TACC_C domain-containing protein</fullName>
    </submittedName>
</protein>
<sequence>MSNKRIFDNDSDLSLGSNENAFESPRTKACPRKRFTPGSALRSPLASRILEKQESDVSIAPSDQLLTEAEISSARLDRGISCDLVQDISSSIEDKSVAEEKDVDLSITSSNQLLTGTSFTPTRHGKDISCNLDRTSPTIGNKSVAEEKEADLSIAPSNQLVTVAETSSATRLFGDISYNSEHDTSSRINDKSILEEKDADFSVAPLEQLVMETETTTIDTSSLIESNSIAEEKDTDFAIASLEQQLLMEIEATPIDTSSLIESNSIVEEKDSEFTITPLEQLPMEAEASSITRHAGDMSCNLDRDTSSTIEDKSIVEEKDDDLSIVPSDKVTTETSFTTKLAGDISYDLKLDNSSRIEDKSIVEEKDCDLSCASSNQLFMETETSDSHVKDISCNLGQDATLSIASPNQLLMDAESSSTTSLVRNASYNLECDTSSRIENKSIVEKNDADFSIAPLEQLFTDTETTATTRHDDRDSFCDLKQNSFSLIKESSIVEEKDADLTTASSNHLFMDTETSPRDSSSSIPNKSIFEEHGADLSIASSEKFLIEAETSLNTGLGHDSFYSLGENDSSTIQNNSIVKDADLSIDTSDKLLVEAETSSNTSLVQHTSNNLGQNDSSSIQNNSIVKDADLSIVPSDEFPIEAETSSNTSLVQHMSNNLGQNNSSSIQNNSIVKDADLSIVPSDEFPMEAETSSITGLVQNSFCDLGQNDSSSVHYNSIVEEKGVLSEVTAKDENDCLQAQDEEMKLEPVTAKLGNLSITIYEEKSILENRLSESESLCATLQGENQRIISETFDVKSSFSEMEKSLQMKDEILLKLEETISRLSNNEAILLQDLKEEKERNINLSQENEKVIAETSNIKLAFLEMEKALQVKNKELLEFEERITEMSSQQVALLHEFEEEKGHNHCLSEENHKMIAEVCGVKSSLTDMEKAFKMKDDELLEIEKKITAMSGVEAALVRDLKEEKGKNFCLFEENQKMIAEVAFIKVSFAEMEKALKIKMNELIEYEETITRMSNKEQEMENELIKAHDKQNETEKELMKLRLSHDNVNMDNKSRDEKNDIFMEKVQTNFNTVSTSVKMIEDKMKCELIDQLLEDFKIMNQRVSEISNKLDSTAEIEALNKENTRLKKKLSKSEEEYETVEKDFLSAQKTATDFNEQIITLQVKYGEITPEDAARLFVDPSKNDKYFEQFVKK</sequence>